<evidence type="ECO:0000313" key="2">
    <source>
        <dbReference type="WBParaSite" id="Hba_18787"/>
    </source>
</evidence>
<dbReference type="Proteomes" id="UP000095283">
    <property type="component" value="Unplaced"/>
</dbReference>
<proteinExistence type="predicted"/>
<protein>
    <submittedName>
        <fullName evidence="2 3">Ovule protein</fullName>
    </submittedName>
</protein>
<keyword evidence="1" id="KW-1185">Reference proteome</keyword>
<reference evidence="2 3" key="1">
    <citation type="submission" date="2016-11" db="UniProtKB">
        <authorList>
            <consortium name="WormBaseParasite"/>
        </authorList>
    </citation>
    <scope>IDENTIFICATION</scope>
</reference>
<evidence type="ECO:0000313" key="3">
    <source>
        <dbReference type="WBParaSite" id="Hba_18788"/>
    </source>
</evidence>
<accession>A0A1I7XLX8</accession>
<dbReference type="WBParaSite" id="Hba_18788">
    <property type="protein sequence ID" value="Hba_18788"/>
    <property type="gene ID" value="Hba_18788"/>
</dbReference>
<evidence type="ECO:0000313" key="1">
    <source>
        <dbReference type="Proteomes" id="UP000095283"/>
    </source>
</evidence>
<sequence length="118" mass="13222">MYRGASAPLAMDAVKLCDGHLTTSTSAYPLDKELAHLESSQKCGPNSCVGTFHSIGNLRIEILSMIQVIMEDPIRWEPRISVINPEVIKKGLRQPKNVRKGNTPSLRKYVPTRVMYKQ</sequence>
<dbReference type="WBParaSite" id="Hba_18787">
    <property type="protein sequence ID" value="Hba_18787"/>
    <property type="gene ID" value="Hba_18787"/>
</dbReference>
<organism evidence="1 2">
    <name type="scientific">Heterorhabditis bacteriophora</name>
    <name type="common">Entomopathogenic nematode worm</name>
    <dbReference type="NCBI Taxonomy" id="37862"/>
    <lineage>
        <taxon>Eukaryota</taxon>
        <taxon>Metazoa</taxon>
        <taxon>Ecdysozoa</taxon>
        <taxon>Nematoda</taxon>
        <taxon>Chromadorea</taxon>
        <taxon>Rhabditida</taxon>
        <taxon>Rhabditina</taxon>
        <taxon>Rhabditomorpha</taxon>
        <taxon>Strongyloidea</taxon>
        <taxon>Heterorhabditidae</taxon>
        <taxon>Heterorhabditis</taxon>
    </lineage>
</organism>
<name>A0A1I7XLX8_HETBA</name>
<dbReference type="AlphaFoldDB" id="A0A1I7XLX8"/>